<dbReference type="GeneID" id="108560461"/>
<dbReference type="Gene3D" id="3.30.60.30">
    <property type="match status" value="2"/>
</dbReference>
<dbReference type="PANTHER" id="PTHR21312">
    <property type="entry name" value="SERINE PROTEASE INHIBITOR"/>
    <property type="match status" value="1"/>
</dbReference>
<evidence type="ECO:0000259" key="6">
    <source>
        <dbReference type="PROSITE" id="PS51465"/>
    </source>
</evidence>
<dbReference type="Proteomes" id="UP000695000">
    <property type="component" value="Unplaced"/>
</dbReference>
<feature type="domain" description="Kazal-like" evidence="6">
    <location>
        <begin position="58"/>
        <end position="112"/>
    </location>
</feature>
<gene>
    <name evidence="8" type="primary">LOC108560461</name>
</gene>
<evidence type="ECO:0000256" key="2">
    <source>
        <dbReference type="ARBA" id="ARBA00022525"/>
    </source>
</evidence>
<evidence type="ECO:0000256" key="3">
    <source>
        <dbReference type="ARBA" id="ARBA00022690"/>
    </source>
</evidence>
<evidence type="ECO:0000256" key="5">
    <source>
        <dbReference type="SAM" id="SignalP"/>
    </source>
</evidence>
<keyword evidence="2" id="KW-0964">Secreted</keyword>
<dbReference type="CDD" id="cd00104">
    <property type="entry name" value="KAZAL_FS"/>
    <property type="match status" value="1"/>
</dbReference>
<evidence type="ECO:0000313" key="7">
    <source>
        <dbReference type="Proteomes" id="UP000695000"/>
    </source>
</evidence>
<keyword evidence="3" id="KW-0646">Protease inhibitor</keyword>
<accession>A0ABM1MG06</accession>
<evidence type="ECO:0000256" key="4">
    <source>
        <dbReference type="ARBA" id="ARBA00023157"/>
    </source>
</evidence>
<dbReference type="Pfam" id="PF00050">
    <property type="entry name" value="Kazal_1"/>
    <property type="match status" value="2"/>
</dbReference>
<keyword evidence="4" id="KW-1015">Disulfide bond</keyword>
<organism evidence="7 8">
    <name type="scientific">Nicrophorus vespilloides</name>
    <name type="common">Boreal carrion beetle</name>
    <dbReference type="NCBI Taxonomy" id="110193"/>
    <lineage>
        <taxon>Eukaryota</taxon>
        <taxon>Metazoa</taxon>
        <taxon>Ecdysozoa</taxon>
        <taxon>Arthropoda</taxon>
        <taxon>Hexapoda</taxon>
        <taxon>Insecta</taxon>
        <taxon>Pterygota</taxon>
        <taxon>Neoptera</taxon>
        <taxon>Endopterygota</taxon>
        <taxon>Coleoptera</taxon>
        <taxon>Polyphaga</taxon>
        <taxon>Staphyliniformia</taxon>
        <taxon>Silphidae</taxon>
        <taxon>Nicrophorinae</taxon>
        <taxon>Nicrophorus</taxon>
    </lineage>
</organism>
<dbReference type="SMART" id="SM00280">
    <property type="entry name" value="KAZAL"/>
    <property type="match status" value="2"/>
</dbReference>
<evidence type="ECO:0000256" key="1">
    <source>
        <dbReference type="ARBA" id="ARBA00004613"/>
    </source>
</evidence>
<dbReference type="PROSITE" id="PS51465">
    <property type="entry name" value="KAZAL_2"/>
    <property type="match status" value="1"/>
</dbReference>
<proteinExistence type="predicted"/>
<keyword evidence="5" id="KW-0732">Signal</keyword>
<keyword evidence="7" id="KW-1185">Reference proteome</keyword>
<sequence>MISKLAVTLAIVLSVSVQLGRGQTGACPALWAPVCGSDGVTYANTCVYEHKAKSDVRIIHYGTCEKGYPICTDVYHPICGSDGKTYTNSCFYQYATLFDSTLTFVKVGECDNVAGDFARQKIPLVCGSDGQFYTYEGFEQAQLYNPDLKIVKFELCLNKVVP</sequence>
<feature type="chain" id="PRO_5047080669" evidence="5">
    <location>
        <begin position="23"/>
        <end position="162"/>
    </location>
</feature>
<feature type="signal peptide" evidence="5">
    <location>
        <begin position="1"/>
        <end position="22"/>
    </location>
</feature>
<protein>
    <submittedName>
        <fullName evidence="8">Four-domain proteases inhibitor-like</fullName>
    </submittedName>
</protein>
<evidence type="ECO:0000313" key="8">
    <source>
        <dbReference type="RefSeq" id="XP_017773506.1"/>
    </source>
</evidence>
<dbReference type="InterPro" id="IPR036058">
    <property type="entry name" value="Kazal_dom_sf"/>
</dbReference>
<dbReference type="PANTHER" id="PTHR21312:SF28">
    <property type="entry name" value="OVOINHIBITOR-RELATED"/>
    <property type="match status" value="1"/>
</dbReference>
<reference evidence="8" key="1">
    <citation type="submission" date="2025-08" db="UniProtKB">
        <authorList>
            <consortium name="RefSeq"/>
        </authorList>
    </citation>
    <scope>IDENTIFICATION</scope>
    <source>
        <tissue evidence="8">Whole Larva</tissue>
    </source>
</reference>
<dbReference type="RefSeq" id="XP_017773506.1">
    <property type="nucleotide sequence ID" value="XM_017918017.1"/>
</dbReference>
<dbReference type="InterPro" id="IPR002350">
    <property type="entry name" value="Kazal_dom"/>
</dbReference>
<comment type="subcellular location">
    <subcellularLocation>
        <location evidence="1">Secreted</location>
    </subcellularLocation>
</comment>
<name>A0ABM1MG06_NICVS</name>
<dbReference type="SUPFAM" id="SSF100895">
    <property type="entry name" value="Kazal-type serine protease inhibitors"/>
    <property type="match status" value="2"/>
</dbReference>